<evidence type="ECO:0000259" key="1">
    <source>
        <dbReference type="Pfam" id="PF13847"/>
    </source>
</evidence>
<dbReference type="InterPro" id="IPR029063">
    <property type="entry name" value="SAM-dependent_MTases_sf"/>
</dbReference>
<evidence type="ECO:0000313" key="2">
    <source>
        <dbReference type="EMBL" id="OAH53567.1"/>
    </source>
</evidence>
<reference evidence="2 3" key="1">
    <citation type="submission" date="2016-01" db="EMBL/GenBank/DDBJ databases">
        <title>Investigation of taxonomic status of Bacillus aminovorans.</title>
        <authorList>
            <person name="Verma A."/>
            <person name="Pal Y."/>
            <person name="Krishnamurthi S."/>
        </authorList>
    </citation>
    <scope>NUCLEOTIDE SEQUENCE [LARGE SCALE GENOMIC DNA]</scope>
    <source>
        <strain evidence="2 3">DSM 4337</strain>
    </source>
</reference>
<organism evidence="2 3">
    <name type="scientific">Domibacillus aminovorans</name>
    <dbReference type="NCBI Taxonomy" id="29332"/>
    <lineage>
        <taxon>Bacteria</taxon>
        <taxon>Bacillati</taxon>
        <taxon>Bacillota</taxon>
        <taxon>Bacilli</taxon>
        <taxon>Bacillales</taxon>
        <taxon>Bacillaceae</taxon>
        <taxon>Domibacillus</taxon>
    </lineage>
</organism>
<dbReference type="CDD" id="cd02440">
    <property type="entry name" value="AdoMet_MTases"/>
    <property type="match status" value="1"/>
</dbReference>
<protein>
    <submittedName>
        <fullName evidence="2">SAM-dependent methyltransferase</fullName>
    </submittedName>
</protein>
<dbReference type="GO" id="GO:0032259">
    <property type="term" value="P:methylation"/>
    <property type="evidence" value="ECO:0007669"/>
    <property type="project" value="UniProtKB-KW"/>
</dbReference>
<dbReference type="SUPFAM" id="SSF53335">
    <property type="entry name" value="S-adenosyl-L-methionine-dependent methyltransferases"/>
    <property type="match status" value="1"/>
</dbReference>
<keyword evidence="2" id="KW-0489">Methyltransferase</keyword>
<proteinExistence type="predicted"/>
<feature type="domain" description="Methyltransferase" evidence="1">
    <location>
        <begin position="35"/>
        <end position="150"/>
    </location>
</feature>
<dbReference type="Pfam" id="PF13847">
    <property type="entry name" value="Methyltransf_31"/>
    <property type="match status" value="1"/>
</dbReference>
<dbReference type="PANTHER" id="PTHR43861">
    <property type="entry name" value="TRANS-ACONITATE 2-METHYLTRANSFERASE-RELATED"/>
    <property type="match status" value="1"/>
</dbReference>
<dbReference type="Gene3D" id="3.40.50.150">
    <property type="entry name" value="Vaccinia Virus protein VP39"/>
    <property type="match status" value="1"/>
</dbReference>
<dbReference type="InterPro" id="IPR025714">
    <property type="entry name" value="Methyltranfer_dom"/>
</dbReference>
<dbReference type="GO" id="GO:0008168">
    <property type="term" value="F:methyltransferase activity"/>
    <property type="evidence" value="ECO:0007669"/>
    <property type="project" value="UniProtKB-KW"/>
</dbReference>
<keyword evidence="2" id="KW-0808">Transferase</keyword>
<evidence type="ECO:0000313" key="3">
    <source>
        <dbReference type="Proteomes" id="UP000077271"/>
    </source>
</evidence>
<dbReference type="RefSeq" id="WP_018392140.1">
    <property type="nucleotide sequence ID" value="NZ_LQWZ01000035.1"/>
</dbReference>
<gene>
    <name evidence="2" type="ORF">AWH48_09790</name>
</gene>
<dbReference type="EMBL" id="LQWZ01000035">
    <property type="protein sequence ID" value="OAH53567.1"/>
    <property type="molecule type" value="Genomic_DNA"/>
</dbReference>
<dbReference type="Proteomes" id="UP000077271">
    <property type="component" value="Unassembled WGS sequence"/>
</dbReference>
<comment type="caution">
    <text evidence="2">The sequence shown here is derived from an EMBL/GenBank/DDBJ whole genome shotgun (WGS) entry which is preliminary data.</text>
</comment>
<accession>A0A177KKA4</accession>
<dbReference type="OrthoDB" id="8936324at2"/>
<dbReference type="AlphaFoldDB" id="A0A177KKA4"/>
<sequence>MEKTEERIWPDEMNAMNGMLLEHIARYQFAIHYAKGRVLDIACGSGFGTQIIAKAAKKRLTEVIGVDRDVETIVYAKGRYYHPLVTFEAQNAADPMLPEKLGMFDSIFSFETIEHIQDETMYLDHLYTMLKPGGTLIISTPFGHGRGQPTLEKFHVHQLTEHEFFSTFNRYESVECYYQRGVLVEPVPGRKGRHYPIGIVVCTKNEME</sequence>
<name>A0A177KKA4_9BACI</name>